<evidence type="ECO:0000313" key="3">
    <source>
        <dbReference type="Proteomes" id="UP000823388"/>
    </source>
</evidence>
<feature type="region of interest" description="Disordered" evidence="1">
    <location>
        <begin position="62"/>
        <end position="95"/>
    </location>
</feature>
<organism evidence="2 3">
    <name type="scientific">Panicum virgatum</name>
    <name type="common">Blackwell switchgrass</name>
    <dbReference type="NCBI Taxonomy" id="38727"/>
    <lineage>
        <taxon>Eukaryota</taxon>
        <taxon>Viridiplantae</taxon>
        <taxon>Streptophyta</taxon>
        <taxon>Embryophyta</taxon>
        <taxon>Tracheophyta</taxon>
        <taxon>Spermatophyta</taxon>
        <taxon>Magnoliopsida</taxon>
        <taxon>Liliopsida</taxon>
        <taxon>Poales</taxon>
        <taxon>Poaceae</taxon>
        <taxon>PACMAD clade</taxon>
        <taxon>Panicoideae</taxon>
        <taxon>Panicodae</taxon>
        <taxon>Paniceae</taxon>
        <taxon>Panicinae</taxon>
        <taxon>Panicum</taxon>
        <taxon>Panicum sect. Hiantes</taxon>
    </lineage>
</organism>
<feature type="compositionally biased region" description="Gly residues" evidence="1">
    <location>
        <begin position="82"/>
        <end position="93"/>
    </location>
</feature>
<keyword evidence="3" id="KW-1185">Reference proteome</keyword>
<dbReference type="AlphaFoldDB" id="A0A8T0PA83"/>
<accession>A0A8T0PA83</accession>
<evidence type="ECO:0000313" key="2">
    <source>
        <dbReference type="EMBL" id="KAG2557785.1"/>
    </source>
</evidence>
<dbReference type="Proteomes" id="UP000823388">
    <property type="component" value="Chromosome 8N"/>
</dbReference>
<sequence length="166" mass="17550">MNDLPLAAPPRHVFLYLSFTISYPQSLSSLISFALSSRALTRSDGGGMEAARRLARSAAADRVRRGCSGRSDPASGSRWVSRGGGGGMPGLASGGRQASRGVVVACRVRPLAERLLAGFGLLRSAGRGRSAAACRLRPPAAGKAHIAEERQLFQQHMEPPLLKFPE</sequence>
<evidence type="ECO:0000256" key="1">
    <source>
        <dbReference type="SAM" id="MobiDB-lite"/>
    </source>
</evidence>
<comment type="caution">
    <text evidence="2">The sequence shown here is derived from an EMBL/GenBank/DDBJ whole genome shotgun (WGS) entry which is preliminary data.</text>
</comment>
<proteinExistence type="predicted"/>
<dbReference type="EMBL" id="CM029052">
    <property type="protein sequence ID" value="KAG2557785.1"/>
    <property type="molecule type" value="Genomic_DNA"/>
</dbReference>
<reference evidence="2" key="1">
    <citation type="submission" date="2020-05" db="EMBL/GenBank/DDBJ databases">
        <title>WGS assembly of Panicum virgatum.</title>
        <authorList>
            <person name="Lovell J.T."/>
            <person name="Jenkins J."/>
            <person name="Shu S."/>
            <person name="Juenger T.E."/>
            <person name="Schmutz J."/>
        </authorList>
    </citation>
    <scope>NUCLEOTIDE SEQUENCE</scope>
    <source>
        <strain evidence="2">AP13</strain>
    </source>
</reference>
<name>A0A8T0PA83_PANVG</name>
<protein>
    <submittedName>
        <fullName evidence="2">Uncharacterized protein</fullName>
    </submittedName>
</protein>
<gene>
    <name evidence="2" type="ORF">PVAP13_8NG214900</name>
</gene>